<gene>
    <name evidence="1" type="ORF">I7X13_13125</name>
</gene>
<organism evidence="1 2">
    <name type="scientific">Hymenobacter negativus</name>
    <dbReference type="NCBI Taxonomy" id="2795026"/>
    <lineage>
        <taxon>Bacteria</taxon>
        <taxon>Pseudomonadati</taxon>
        <taxon>Bacteroidota</taxon>
        <taxon>Cytophagia</taxon>
        <taxon>Cytophagales</taxon>
        <taxon>Hymenobacteraceae</taxon>
        <taxon>Hymenobacter</taxon>
    </lineage>
</organism>
<evidence type="ECO:0000313" key="2">
    <source>
        <dbReference type="Proteomes" id="UP000625631"/>
    </source>
</evidence>
<dbReference type="Proteomes" id="UP000625631">
    <property type="component" value="Unassembled WGS sequence"/>
</dbReference>
<protein>
    <submittedName>
        <fullName evidence="1">Uncharacterized protein</fullName>
    </submittedName>
</protein>
<name>A0ABS0Q9V8_9BACT</name>
<sequence length="108" mass="11577">MPLLITPVTPLATPSGLTCAVLYAIVNKVEFDRLLRQGSFSLGYYLNELASRPGSGVSELPVDLTRGYAFSILPEQADALESPTAFCEAYATRELLALLPGATIETVE</sequence>
<reference evidence="1 2" key="1">
    <citation type="submission" date="2020-12" db="EMBL/GenBank/DDBJ databases">
        <title>Hymenobacter sp.</title>
        <authorList>
            <person name="Kim M.K."/>
        </authorList>
    </citation>
    <scope>NUCLEOTIDE SEQUENCE [LARGE SCALE GENOMIC DNA]</scope>
    <source>
        <strain evidence="1 2">BT442</strain>
    </source>
</reference>
<proteinExistence type="predicted"/>
<dbReference type="EMBL" id="JAEDAE010000005">
    <property type="protein sequence ID" value="MBH8559001.1"/>
    <property type="molecule type" value="Genomic_DNA"/>
</dbReference>
<keyword evidence="2" id="KW-1185">Reference proteome</keyword>
<evidence type="ECO:0000313" key="1">
    <source>
        <dbReference type="EMBL" id="MBH8559001.1"/>
    </source>
</evidence>
<accession>A0ABS0Q9V8</accession>
<comment type="caution">
    <text evidence="1">The sequence shown here is derived from an EMBL/GenBank/DDBJ whole genome shotgun (WGS) entry which is preliminary data.</text>
</comment>
<dbReference type="RefSeq" id="WP_198075852.1">
    <property type="nucleotide sequence ID" value="NZ_JAEDAE010000005.1"/>
</dbReference>